<dbReference type="AlphaFoldDB" id="A0A2I3H6I4"/>
<feature type="compositionally biased region" description="Polar residues" evidence="6">
    <location>
        <begin position="245"/>
        <end position="261"/>
    </location>
</feature>
<dbReference type="CDD" id="cd11525">
    <property type="entry name" value="SYLF_SH3YL1_like"/>
    <property type="match status" value="1"/>
</dbReference>
<protein>
    <recommendedName>
        <fullName evidence="3">SH3 domain-containing YSC84-like protein 1</fullName>
    </recommendedName>
</protein>
<dbReference type="Proteomes" id="UP000001073">
    <property type="component" value="Chromosome 19"/>
</dbReference>
<dbReference type="GO" id="GO:0035091">
    <property type="term" value="F:phosphatidylinositol binding"/>
    <property type="evidence" value="ECO:0007669"/>
    <property type="project" value="TreeGrafter"/>
</dbReference>
<dbReference type="InterPro" id="IPR035511">
    <property type="entry name" value="SH3YL1_SH3"/>
</dbReference>
<dbReference type="InterPro" id="IPR051702">
    <property type="entry name" value="SH3_domain_YSC84-like"/>
</dbReference>
<keyword evidence="4 5" id="KW-0728">SH3 domain</keyword>
<feature type="compositionally biased region" description="Basic and acidic residues" evidence="6">
    <location>
        <begin position="226"/>
        <end position="239"/>
    </location>
</feature>
<dbReference type="SMART" id="SM00326">
    <property type="entry name" value="SH3"/>
    <property type="match status" value="1"/>
</dbReference>
<dbReference type="Pfam" id="PF14604">
    <property type="entry name" value="SH3_9"/>
    <property type="match status" value="1"/>
</dbReference>
<evidence type="ECO:0000256" key="4">
    <source>
        <dbReference type="ARBA" id="ARBA00022443"/>
    </source>
</evidence>
<evidence type="ECO:0000256" key="3">
    <source>
        <dbReference type="ARBA" id="ARBA00019109"/>
    </source>
</evidence>
<proteinExistence type="inferred from homology"/>
<dbReference type="CDD" id="cd11841">
    <property type="entry name" value="SH3_SH3YL1_like"/>
    <property type="match status" value="1"/>
</dbReference>
<dbReference type="PANTHER" id="PTHR15629:SF2">
    <property type="entry name" value="SH3 DOMAIN-CONTAINING YSC84-LIKE PROTEIN 1"/>
    <property type="match status" value="1"/>
</dbReference>
<organism evidence="8 9">
    <name type="scientific">Nomascus leucogenys</name>
    <name type="common">Northern white-cheeked gibbon</name>
    <name type="synonym">Hylobates leucogenys</name>
    <dbReference type="NCBI Taxonomy" id="61853"/>
    <lineage>
        <taxon>Eukaryota</taxon>
        <taxon>Metazoa</taxon>
        <taxon>Chordata</taxon>
        <taxon>Craniata</taxon>
        <taxon>Vertebrata</taxon>
        <taxon>Euteleostomi</taxon>
        <taxon>Mammalia</taxon>
        <taxon>Eutheria</taxon>
        <taxon>Euarchontoglires</taxon>
        <taxon>Primates</taxon>
        <taxon>Haplorrhini</taxon>
        <taxon>Catarrhini</taxon>
        <taxon>Hylobatidae</taxon>
        <taxon>Nomascus</taxon>
    </lineage>
</organism>
<comment type="subunit">
    <text evidence="2">Interacts with SH3D19.</text>
</comment>
<evidence type="ECO:0000256" key="1">
    <source>
        <dbReference type="ARBA" id="ARBA00007761"/>
    </source>
</evidence>
<dbReference type="GO" id="GO:1900027">
    <property type="term" value="P:regulation of ruffle assembly"/>
    <property type="evidence" value="ECO:0007669"/>
    <property type="project" value="TreeGrafter"/>
</dbReference>
<feature type="region of interest" description="Disordered" evidence="6">
    <location>
        <begin position="220"/>
        <end position="261"/>
    </location>
</feature>
<dbReference type="EMBL" id="ADFV01109823">
    <property type="status" value="NOT_ANNOTATED_CDS"/>
    <property type="molecule type" value="Genomic_DNA"/>
</dbReference>
<gene>
    <name evidence="8" type="primary">SH3YL1</name>
</gene>
<keyword evidence="9" id="KW-1185">Reference proteome</keyword>
<evidence type="ECO:0000313" key="8">
    <source>
        <dbReference type="Ensembl" id="ENSNLEP00000039116.1"/>
    </source>
</evidence>
<evidence type="ECO:0000313" key="9">
    <source>
        <dbReference type="Proteomes" id="UP000001073"/>
    </source>
</evidence>
<reference evidence="8" key="2">
    <citation type="submission" date="2025-08" db="UniProtKB">
        <authorList>
            <consortium name="Ensembl"/>
        </authorList>
    </citation>
    <scope>IDENTIFICATION</scope>
</reference>
<dbReference type="PROSITE" id="PS50002">
    <property type="entry name" value="SH3"/>
    <property type="match status" value="1"/>
</dbReference>
<accession>A0A2I3H6I4</accession>
<dbReference type="InterPro" id="IPR033643">
    <property type="entry name" value="SYLF_SH3YL1-like"/>
</dbReference>
<dbReference type="Ensembl" id="ENSNLET00000049789.1">
    <property type="protein sequence ID" value="ENSNLEP00000039116.1"/>
    <property type="gene ID" value="ENSNLEG00000008326.3"/>
</dbReference>
<dbReference type="EMBL" id="ADFV01109824">
    <property type="status" value="NOT_ANNOTATED_CDS"/>
    <property type="molecule type" value="Genomic_DNA"/>
</dbReference>
<dbReference type="SUPFAM" id="SSF50044">
    <property type="entry name" value="SH3-domain"/>
    <property type="match status" value="1"/>
</dbReference>
<dbReference type="InterPro" id="IPR036028">
    <property type="entry name" value="SH3-like_dom_sf"/>
</dbReference>
<evidence type="ECO:0000259" key="7">
    <source>
        <dbReference type="PROSITE" id="PS50002"/>
    </source>
</evidence>
<dbReference type="InterPro" id="IPR001452">
    <property type="entry name" value="SH3_domain"/>
</dbReference>
<dbReference type="Pfam" id="PF04366">
    <property type="entry name" value="Ysc84"/>
    <property type="match status" value="1"/>
</dbReference>
<sequence length="323" mass="34802">MNNPIPSNLKSEAKKAAKILREFTEITSRSGPDKIIPAHVIAKAKGLAILSVIKAGFLVTARGGSGIVVARLPDGKWSAPSAIGIAGLGGGFEIGIEVSDLVIILNYDRAVEAFAKGGNLTLGGNLTVAVGPLGRNLEGNVALRSSAAVFTYCKSRGLFAGVSLEGSCLIERKETNRKFYCQDIRAYDILFGDTPQPAEAEDLYEILDSFTEKYENEGQRINARKAAKEQRKSSAKELPPKPLSRPQQSSSPVQLNSGSQSNLNQPIEVTALYAFEGQQPGDLNFQAGDRITVISKTDSHFDWWEGKLRGQTGIFPANYVTMN</sequence>
<dbReference type="PRINTS" id="PR00452">
    <property type="entry name" value="SH3DOMAIN"/>
</dbReference>
<reference evidence="8 9" key="1">
    <citation type="submission" date="2012-10" db="EMBL/GenBank/DDBJ databases">
        <authorList>
            <consortium name="Gibbon Genome Sequencing Consortium"/>
        </authorList>
    </citation>
    <scope>NUCLEOTIDE SEQUENCE [LARGE SCALE GENOMIC DNA]</scope>
</reference>
<name>A0A2I3H6I4_NOMLE</name>
<evidence type="ECO:0000256" key="2">
    <source>
        <dbReference type="ARBA" id="ARBA00011089"/>
    </source>
</evidence>
<evidence type="ECO:0000256" key="6">
    <source>
        <dbReference type="SAM" id="MobiDB-lite"/>
    </source>
</evidence>
<evidence type="ECO:0000256" key="5">
    <source>
        <dbReference type="PROSITE-ProRule" id="PRU00192"/>
    </source>
</evidence>
<dbReference type="PANTHER" id="PTHR15629">
    <property type="entry name" value="SH3YL1 PROTEIN"/>
    <property type="match status" value="1"/>
</dbReference>
<comment type="similarity">
    <text evidence="1">Belongs to the SH3YL1 family.</text>
</comment>
<dbReference type="GeneTree" id="ENSGT00510000048137"/>
<dbReference type="FunFam" id="2.30.30.40:FF:000100">
    <property type="entry name" value="SH3 domain-containing YSC84-like protein 1"/>
    <property type="match status" value="1"/>
</dbReference>
<dbReference type="GO" id="GO:0032587">
    <property type="term" value="C:ruffle membrane"/>
    <property type="evidence" value="ECO:0007669"/>
    <property type="project" value="TreeGrafter"/>
</dbReference>
<dbReference type="InterPro" id="IPR007461">
    <property type="entry name" value="Ysc84_actin-binding"/>
</dbReference>
<feature type="domain" description="SH3" evidence="7">
    <location>
        <begin position="264"/>
        <end position="323"/>
    </location>
</feature>
<reference evidence="8" key="3">
    <citation type="submission" date="2025-09" db="UniProtKB">
        <authorList>
            <consortium name="Ensembl"/>
        </authorList>
    </citation>
    <scope>IDENTIFICATION</scope>
</reference>
<dbReference type="Gene3D" id="2.30.30.40">
    <property type="entry name" value="SH3 Domains"/>
    <property type="match status" value="1"/>
</dbReference>